<comment type="caution">
    <text evidence="3">The sequence shown here is derived from an EMBL/GenBank/DDBJ whole genome shotgun (WGS) entry which is preliminary data.</text>
</comment>
<gene>
    <name evidence="3" type="ORF">EVOR1521_LOCUS5839</name>
</gene>
<sequence>MAPRREELKPQLVKEARAAGFLVLPEKPLQNDEALSQHYLDLRLPSSRFSWQRAEEHPQGAEAADSFARLRVVQPSAPLPRPLPPDGIEAPRWRRSLQVFSNPRRPSRRTRRSSDAIIKRVLDVESDSAEESEEDAAAEKKAERAEGQEDSEKAEDDPRTLMLMAVAEVAIKGFSPGTLVNESVQDEITERLWRETRVLGLDAVSPLAFLVKALAAADHSWWQIELAMKVLTQKLGAKERNEIAKNALCQDEFGKFIQDMQSGLSSTSIEVMRFDSYARSSAYQRICNMVGSAKDCPDGLRVQQELLLRSLRDGVHNLTSVKKVIEESHRLLHEARLAELEQQQWSADLPRRRDSTNQFLTDMEEMRQQKSMKLEEDFQVAGRRFGRILEETKDLEKLAVEHERKAEAQAQALVELEEEYRDLQEKVRRTKQGSDRHKGEYQAYKQDLEDQRDTLTMRVKGAQRIVDGHDLQMESYQRDLQELIVEEVAKDMQEEAERKVAKAKQTREKTQAMYQDAQERLRTVEDLLGAMKASFITGNVMEELMRKKQEVPRLAEEAQKVEAQMARDRQRLEELQSWLREFGQPEVAAGCSRFVEAAKSRVLDLPELPKASKSSPLQMAMVLARLLPRQGRRLVRKANSQPKAEDCPEFAWRRRALTRSRLDAVAEKPNLELPTLAQAMPQRSYYCDSRWRWRLLRSFSAPGLLDRERRPVRRPSPRKPGRKSAIAAGAVSITTEGSQHGSRRPSLIEELEGPLAVEPFTYGSARRAPAPAWRWPTVEVPWECWRQTWLSLWEDAQQVFEAVPPDAFANEGVPMLQGELCISYFWTDCHLHLQRLRATISQGLRSLLQLRSLERGLKNAQQLLGEKRRTKARRGQAPTDEEREEQELHVLADGCRKLIEECTQAFQEGLKWQQEQMWFTASLLAQLCGLREALLDLLRRVKAQAEEQEDLVFTCRVLAQAAKLPGLEVPAVAKKMRAWQQSAQLNTMSLLQQHKDLAEEWRQLMGREGPLSQAERQRGPVLAQKCMDLEEAVTDLCTAMHCTLENRWMRRKAVDRGEHLDWQKRAVLIKAGSREPLEDSARLASKSQERGAAANCAAEEAHAPPGLRRRLWAAVEREYA</sequence>
<dbReference type="EMBL" id="CAUJNA010000427">
    <property type="protein sequence ID" value="CAJ1376898.1"/>
    <property type="molecule type" value="Genomic_DNA"/>
</dbReference>
<keyword evidence="1" id="KW-0175">Coiled coil</keyword>
<feature type="coiled-coil region" evidence="1">
    <location>
        <begin position="399"/>
        <end position="575"/>
    </location>
</feature>
<evidence type="ECO:0000313" key="3">
    <source>
        <dbReference type="EMBL" id="CAJ1376898.1"/>
    </source>
</evidence>
<feature type="region of interest" description="Disordered" evidence="2">
    <location>
        <begin position="123"/>
        <end position="159"/>
    </location>
</feature>
<reference evidence="3" key="1">
    <citation type="submission" date="2023-08" db="EMBL/GenBank/DDBJ databases">
        <authorList>
            <person name="Chen Y."/>
            <person name="Shah S."/>
            <person name="Dougan E. K."/>
            <person name="Thang M."/>
            <person name="Chan C."/>
        </authorList>
    </citation>
    <scope>NUCLEOTIDE SEQUENCE</scope>
</reference>
<accession>A0AA36HWZ2</accession>
<feature type="region of interest" description="Disordered" evidence="2">
    <location>
        <begin position="707"/>
        <end position="745"/>
    </location>
</feature>
<evidence type="ECO:0000256" key="1">
    <source>
        <dbReference type="SAM" id="Coils"/>
    </source>
</evidence>
<organism evidence="3 4">
    <name type="scientific">Effrenium voratum</name>
    <dbReference type="NCBI Taxonomy" id="2562239"/>
    <lineage>
        <taxon>Eukaryota</taxon>
        <taxon>Sar</taxon>
        <taxon>Alveolata</taxon>
        <taxon>Dinophyceae</taxon>
        <taxon>Suessiales</taxon>
        <taxon>Symbiodiniaceae</taxon>
        <taxon>Effrenium</taxon>
    </lineage>
</organism>
<feature type="region of interest" description="Disordered" evidence="2">
    <location>
        <begin position="866"/>
        <end position="885"/>
    </location>
</feature>
<keyword evidence="4" id="KW-1185">Reference proteome</keyword>
<feature type="compositionally biased region" description="Basic residues" evidence="2">
    <location>
        <begin position="710"/>
        <end position="722"/>
    </location>
</feature>
<protein>
    <submittedName>
        <fullName evidence="3">Uncharacterized protein</fullName>
    </submittedName>
</protein>
<evidence type="ECO:0000256" key="2">
    <source>
        <dbReference type="SAM" id="MobiDB-lite"/>
    </source>
</evidence>
<feature type="compositionally biased region" description="Basic and acidic residues" evidence="2">
    <location>
        <begin position="137"/>
        <end position="159"/>
    </location>
</feature>
<proteinExistence type="predicted"/>
<feature type="compositionally biased region" description="Acidic residues" evidence="2">
    <location>
        <begin position="124"/>
        <end position="136"/>
    </location>
</feature>
<dbReference type="AlphaFoldDB" id="A0AA36HWZ2"/>
<dbReference type="Proteomes" id="UP001178507">
    <property type="component" value="Unassembled WGS sequence"/>
</dbReference>
<evidence type="ECO:0000313" key="4">
    <source>
        <dbReference type="Proteomes" id="UP001178507"/>
    </source>
</evidence>
<name>A0AA36HWZ2_9DINO</name>